<dbReference type="Proteomes" id="UP000593892">
    <property type="component" value="Chromosome"/>
</dbReference>
<dbReference type="GO" id="GO:0008677">
    <property type="term" value="F:2-dehydropantoate 2-reductase activity"/>
    <property type="evidence" value="ECO:0007669"/>
    <property type="project" value="UniProtKB-EC"/>
</dbReference>
<evidence type="ECO:0000256" key="2">
    <source>
        <dbReference type="ARBA" id="ARBA00007870"/>
    </source>
</evidence>
<dbReference type="SUPFAM" id="SSF51735">
    <property type="entry name" value="NAD(P)-binding Rossmann-fold domains"/>
    <property type="match status" value="1"/>
</dbReference>
<dbReference type="PANTHER" id="PTHR21708:SF26">
    <property type="entry name" value="2-DEHYDROPANTOATE 2-REDUCTASE"/>
    <property type="match status" value="1"/>
</dbReference>
<comment type="catalytic activity">
    <reaction evidence="8 9">
        <text>(R)-pantoate + NADP(+) = 2-dehydropantoate + NADPH + H(+)</text>
        <dbReference type="Rhea" id="RHEA:16233"/>
        <dbReference type="ChEBI" id="CHEBI:11561"/>
        <dbReference type="ChEBI" id="CHEBI:15378"/>
        <dbReference type="ChEBI" id="CHEBI:15980"/>
        <dbReference type="ChEBI" id="CHEBI:57783"/>
        <dbReference type="ChEBI" id="CHEBI:58349"/>
        <dbReference type="EC" id="1.1.1.169"/>
    </reaction>
</comment>
<organism evidence="12 13">
    <name type="scientific">Paludibaculum fermentans</name>
    <dbReference type="NCBI Taxonomy" id="1473598"/>
    <lineage>
        <taxon>Bacteria</taxon>
        <taxon>Pseudomonadati</taxon>
        <taxon>Acidobacteriota</taxon>
        <taxon>Terriglobia</taxon>
        <taxon>Bryobacterales</taxon>
        <taxon>Bryobacteraceae</taxon>
        <taxon>Paludibaculum</taxon>
    </lineage>
</organism>
<dbReference type="Gene3D" id="1.10.1040.10">
    <property type="entry name" value="N-(1-d-carboxylethyl)-l-norvaline Dehydrogenase, domain 2"/>
    <property type="match status" value="1"/>
</dbReference>
<evidence type="ECO:0000313" key="12">
    <source>
        <dbReference type="EMBL" id="QOY89180.1"/>
    </source>
</evidence>
<comment type="pathway">
    <text evidence="1 9">Cofactor biosynthesis; (R)-pantothenate biosynthesis; (R)-pantoate from 3-methyl-2-oxobutanoate: step 2/2.</text>
</comment>
<proteinExistence type="inferred from homology"/>
<dbReference type="EMBL" id="CP063849">
    <property type="protein sequence ID" value="QOY89180.1"/>
    <property type="molecule type" value="Genomic_DNA"/>
</dbReference>
<evidence type="ECO:0000313" key="13">
    <source>
        <dbReference type="Proteomes" id="UP000593892"/>
    </source>
</evidence>
<accession>A0A7S7NSW3</accession>
<dbReference type="InterPro" id="IPR008927">
    <property type="entry name" value="6-PGluconate_DH-like_C_sf"/>
</dbReference>
<dbReference type="Gene3D" id="3.40.50.720">
    <property type="entry name" value="NAD(P)-binding Rossmann-like Domain"/>
    <property type="match status" value="1"/>
</dbReference>
<dbReference type="Pfam" id="PF08546">
    <property type="entry name" value="ApbA_C"/>
    <property type="match status" value="1"/>
</dbReference>
<dbReference type="InterPro" id="IPR013328">
    <property type="entry name" value="6PGD_dom2"/>
</dbReference>
<evidence type="ECO:0000256" key="5">
    <source>
        <dbReference type="ARBA" id="ARBA00022857"/>
    </source>
</evidence>
<dbReference type="UniPathway" id="UPA00028">
    <property type="reaction ID" value="UER00004"/>
</dbReference>
<dbReference type="PANTHER" id="PTHR21708">
    <property type="entry name" value="PROBABLE 2-DEHYDROPANTOATE 2-REDUCTASE"/>
    <property type="match status" value="1"/>
</dbReference>
<dbReference type="RefSeq" id="WP_194450842.1">
    <property type="nucleotide sequence ID" value="NZ_CP063849.1"/>
</dbReference>
<evidence type="ECO:0000256" key="7">
    <source>
        <dbReference type="ARBA" id="ARBA00032024"/>
    </source>
</evidence>
<dbReference type="InterPro" id="IPR003710">
    <property type="entry name" value="ApbA"/>
</dbReference>
<feature type="domain" description="Ketopantoate reductase N-terminal" evidence="10">
    <location>
        <begin position="10"/>
        <end position="155"/>
    </location>
</feature>
<comment type="similarity">
    <text evidence="2 9">Belongs to the ketopantoate reductase family.</text>
</comment>
<dbReference type="NCBIfam" id="TIGR00745">
    <property type="entry name" value="apbA_panE"/>
    <property type="match status" value="1"/>
</dbReference>
<protein>
    <recommendedName>
        <fullName evidence="4 9">2-dehydropantoate 2-reductase</fullName>
        <ecNumber evidence="3 9">1.1.1.169</ecNumber>
    </recommendedName>
    <alternativeName>
        <fullName evidence="7 9">Ketopantoate reductase</fullName>
    </alternativeName>
</protein>
<evidence type="ECO:0000256" key="1">
    <source>
        <dbReference type="ARBA" id="ARBA00004994"/>
    </source>
</evidence>
<keyword evidence="6 9" id="KW-0560">Oxidoreductase</keyword>
<sequence>MRTTEDFPPVVVVGAGAVGCYFGGMLARSGVRVTLIGRSSHVNAIHREGVFLDALHVKARIPLAATTSMEEGLHGAGVILFCVKSGSTESTAREMQPFLPQGATILSFQNGVDNPARIHSAIQAYPIPVAVYVAAEMTAPGRVTHTGRGDLIIGHQAGWPQRPALEPLATMFEQAEIPCRISSNIAADLWAKMVMNCAYNAISALTRSQYGRMVQSEPVRAFGLRVIAETVAVARAEGVLLEEQPMIDAALGLAEKMTRATSSMAQDLARARPTEIDSLNGYVVRRGQALGVATPASELLVAMIQLLEESVLASAPRTN</sequence>
<evidence type="ECO:0000259" key="11">
    <source>
        <dbReference type="Pfam" id="PF08546"/>
    </source>
</evidence>
<dbReference type="FunFam" id="1.10.1040.10:FF:000017">
    <property type="entry name" value="2-dehydropantoate 2-reductase"/>
    <property type="match status" value="1"/>
</dbReference>
<dbReference type="GO" id="GO:0005737">
    <property type="term" value="C:cytoplasm"/>
    <property type="evidence" value="ECO:0007669"/>
    <property type="project" value="TreeGrafter"/>
</dbReference>
<dbReference type="AlphaFoldDB" id="A0A7S7NSW3"/>
<dbReference type="GO" id="GO:0015940">
    <property type="term" value="P:pantothenate biosynthetic process"/>
    <property type="evidence" value="ECO:0007669"/>
    <property type="project" value="UniProtKB-UniPathway"/>
</dbReference>
<dbReference type="EC" id="1.1.1.169" evidence="3 9"/>
<evidence type="ECO:0000256" key="3">
    <source>
        <dbReference type="ARBA" id="ARBA00013014"/>
    </source>
</evidence>
<keyword evidence="13" id="KW-1185">Reference proteome</keyword>
<dbReference type="Pfam" id="PF02558">
    <property type="entry name" value="ApbA"/>
    <property type="match status" value="1"/>
</dbReference>
<keyword evidence="5 9" id="KW-0521">NADP</keyword>
<dbReference type="PROSITE" id="PS51257">
    <property type="entry name" value="PROKAR_LIPOPROTEIN"/>
    <property type="match status" value="1"/>
</dbReference>
<keyword evidence="9" id="KW-0566">Pantothenate biosynthesis</keyword>
<comment type="function">
    <text evidence="9">Catalyzes the NADPH-dependent reduction of ketopantoate into pantoic acid.</text>
</comment>
<gene>
    <name evidence="12" type="ORF">IRI77_04260</name>
</gene>
<dbReference type="SUPFAM" id="SSF48179">
    <property type="entry name" value="6-phosphogluconate dehydrogenase C-terminal domain-like"/>
    <property type="match status" value="1"/>
</dbReference>
<evidence type="ECO:0000256" key="8">
    <source>
        <dbReference type="ARBA" id="ARBA00048793"/>
    </source>
</evidence>
<dbReference type="InterPro" id="IPR013332">
    <property type="entry name" value="KPR_N"/>
</dbReference>
<evidence type="ECO:0000256" key="6">
    <source>
        <dbReference type="ARBA" id="ARBA00023002"/>
    </source>
</evidence>
<dbReference type="KEGG" id="pfer:IRI77_04260"/>
<evidence type="ECO:0000256" key="4">
    <source>
        <dbReference type="ARBA" id="ARBA00019465"/>
    </source>
</evidence>
<evidence type="ECO:0000256" key="9">
    <source>
        <dbReference type="RuleBase" id="RU362068"/>
    </source>
</evidence>
<dbReference type="InterPro" id="IPR051402">
    <property type="entry name" value="KPR-Related"/>
</dbReference>
<dbReference type="InterPro" id="IPR013752">
    <property type="entry name" value="KPA_reductase"/>
</dbReference>
<name>A0A7S7NSW3_PALFE</name>
<dbReference type="InterPro" id="IPR036291">
    <property type="entry name" value="NAD(P)-bd_dom_sf"/>
</dbReference>
<reference evidence="12 13" key="1">
    <citation type="submission" date="2020-10" db="EMBL/GenBank/DDBJ databases">
        <title>Complete genome sequence of Paludibaculum fermentans P105T, a facultatively anaerobic acidobacterium capable of dissimilatory Fe(III) reduction.</title>
        <authorList>
            <person name="Dedysh S.N."/>
            <person name="Beletsky A.V."/>
            <person name="Kulichevskaya I.S."/>
            <person name="Mardanov A.V."/>
            <person name="Ravin N.V."/>
        </authorList>
    </citation>
    <scope>NUCLEOTIDE SEQUENCE [LARGE SCALE GENOMIC DNA]</scope>
    <source>
        <strain evidence="12 13">P105</strain>
    </source>
</reference>
<evidence type="ECO:0000259" key="10">
    <source>
        <dbReference type="Pfam" id="PF02558"/>
    </source>
</evidence>
<feature type="domain" description="Ketopantoate reductase C-terminal" evidence="11">
    <location>
        <begin position="184"/>
        <end position="307"/>
    </location>
</feature>